<evidence type="ECO:0000313" key="2">
    <source>
        <dbReference type="EMBL" id="CAK0790826.1"/>
    </source>
</evidence>
<feature type="region of interest" description="Disordered" evidence="1">
    <location>
        <begin position="1"/>
        <end position="34"/>
    </location>
</feature>
<feature type="compositionally biased region" description="Pro residues" evidence="1">
    <location>
        <begin position="14"/>
        <end position="28"/>
    </location>
</feature>
<dbReference type="Proteomes" id="UP001189429">
    <property type="component" value="Unassembled WGS sequence"/>
</dbReference>
<protein>
    <recommendedName>
        <fullName evidence="4">Tudor domain-containing protein</fullName>
    </recommendedName>
</protein>
<comment type="caution">
    <text evidence="2">The sequence shown here is derived from an EMBL/GenBank/DDBJ whole genome shotgun (WGS) entry which is preliminary data.</text>
</comment>
<name>A0ABN9PH13_9DINO</name>
<evidence type="ECO:0000313" key="3">
    <source>
        <dbReference type="Proteomes" id="UP001189429"/>
    </source>
</evidence>
<organism evidence="2 3">
    <name type="scientific">Prorocentrum cordatum</name>
    <dbReference type="NCBI Taxonomy" id="2364126"/>
    <lineage>
        <taxon>Eukaryota</taxon>
        <taxon>Sar</taxon>
        <taxon>Alveolata</taxon>
        <taxon>Dinophyceae</taxon>
        <taxon>Prorocentrales</taxon>
        <taxon>Prorocentraceae</taxon>
        <taxon>Prorocentrum</taxon>
    </lineage>
</organism>
<reference evidence="2" key="1">
    <citation type="submission" date="2023-10" db="EMBL/GenBank/DDBJ databases">
        <authorList>
            <person name="Chen Y."/>
            <person name="Shah S."/>
            <person name="Dougan E. K."/>
            <person name="Thang M."/>
            <person name="Chan C."/>
        </authorList>
    </citation>
    <scope>NUCLEOTIDE SEQUENCE [LARGE SCALE GENOMIC DNA]</scope>
</reference>
<dbReference type="EMBL" id="CAUYUJ010000491">
    <property type="protein sequence ID" value="CAK0790826.1"/>
    <property type="molecule type" value="Genomic_DNA"/>
</dbReference>
<sequence length="117" mass="12039">AGGDGASAQKPTPNGKPPAGAPPRPPPGGFGVGERVRYFSDRHGKWVDTFVQRVNRDGEGALLSYDLSMKPQAEPSKVRAAAAPDEPEIEPPPPAGCTLGSSQVGPIEGILEITVSA</sequence>
<feature type="region of interest" description="Disordered" evidence="1">
    <location>
        <begin position="72"/>
        <end position="103"/>
    </location>
</feature>
<accession>A0ABN9PH13</accession>
<evidence type="ECO:0008006" key="4">
    <source>
        <dbReference type="Google" id="ProtNLM"/>
    </source>
</evidence>
<evidence type="ECO:0000256" key="1">
    <source>
        <dbReference type="SAM" id="MobiDB-lite"/>
    </source>
</evidence>
<proteinExistence type="predicted"/>
<keyword evidence="3" id="KW-1185">Reference proteome</keyword>
<feature type="non-terminal residue" evidence="2">
    <location>
        <position position="1"/>
    </location>
</feature>
<gene>
    <name evidence="2" type="ORF">PCOR1329_LOCUS2001</name>
</gene>